<evidence type="ECO:0000259" key="5">
    <source>
        <dbReference type="PROSITE" id="PS50222"/>
    </source>
</evidence>
<comment type="similarity">
    <text evidence="1">Belongs to the centrin family.</text>
</comment>
<dbReference type="InterPro" id="IPR018247">
    <property type="entry name" value="EF_Hand_1_Ca_BS"/>
</dbReference>
<dbReference type="InterPro" id="IPR050230">
    <property type="entry name" value="CALM/Myosin/TropC-like"/>
</dbReference>
<evidence type="ECO:0000256" key="3">
    <source>
        <dbReference type="ARBA" id="ARBA00022737"/>
    </source>
</evidence>
<feature type="domain" description="EF-hand" evidence="5">
    <location>
        <begin position="81"/>
        <end position="116"/>
    </location>
</feature>
<organism evidence="6">
    <name type="scientific">Phaeodactylum tricornutum</name>
    <name type="common">Diatom</name>
    <dbReference type="NCBI Taxonomy" id="2850"/>
    <lineage>
        <taxon>Eukaryota</taxon>
        <taxon>Sar</taxon>
        <taxon>Stramenopiles</taxon>
        <taxon>Ochrophyta</taxon>
        <taxon>Bacillariophyta</taxon>
        <taxon>Bacillariophyceae</taxon>
        <taxon>Bacillariophycidae</taxon>
        <taxon>Naviculales</taxon>
        <taxon>Phaeodactylaceae</taxon>
        <taxon>Phaeodactylum</taxon>
    </lineage>
</organism>
<dbReference type="SMART" id="SM00054">
    <property type="entry name" value="EFh"/>
    <property type="match status" value="2"/>
</dbReference>
<dbReference type="EMBL" id="OU594957">
    <property type="protein sequence ID" value="CAG9282239.1"/>
    <property type="molecule type" value="Genomic_DNA"/>
</dbReference>
<evidence type="ECO:0000313" key="6">
    <source>
        <dbReference type="EMBL" id="CAG9282239.1"/>
    </source>
</evidence>
<feature type="domain" description="EF-hand" evidence="5">
    <location>
        <begin position="9"/>
        <end position="44"/>
    </location>
</feature>
<gene>
    <name evidence="6" type="ORF">PTTT1_LOCUS18995</name>
</gene>
<dbReference type="Pfam" id="PF13202">
    <property type="entry name" value="EF-hand_5"/>
    <property type="match status" value="1"/>
</dbReference>
<dbReference type="PANTHER" id="PTHR23048:SF0">
    <property type="entry name" value="CALMODULIN LIKE 3"/>
    <property type="match status" value="1"/>
</dbReference>
<dbReference type="GO" id="GO:0005509">
    <property type="term" value="F:calcium ion binding"/>
    <property type="evidence" value="ECO:0007669"/>
    <property type="project" value="InterPro"/>
</dbReference>
<evidence type="ECO:0000256" key="4">
    <source>
        <dbReference type="ARBA" id="ARBA00022837"/>
    </source>
</evidence>
<protein>
    <recommendedName>
        <fullName evidence="2">Calmodulin</fullName>
    </recommendedName>
</protein>
<dbReference type="Pfam" id="PF13405">
    <property type="entry name" value="EF-hand_6"/>
    <property type="match status" value="1"/>
</dbReference>
<dbReference type="Proteomes" id="UP000836788">
    <property type="component" value="Chromosome 16"/>
</dbReference>
<sequence length="149" mass="16928">MLVQRLPSAQQEEFRETFQLIDASGDGLISLLELKRVMNSIGETKSDTELLAMIENSADPELAGRDEMNLQDFMGIMAEAEFYHLFRDIFSSLDTNDSGFVKARELDQVLSGVRDLISDDHRSIIDVEDKDMLIDYEQFSRMLLGTTLV</sequence>
<reference evidence="6" key="1">
    <citation type="submission" date="2022-02" db="EMBL/GenBank/DDBJ databases">
        <authorList>
            <person name="Giguere J D."/>
        </authorList>
    </citation>
    <scope>NUCLEOTIDE SEQUENCE</scope>
    <source>
        <strain evidence="6">CCAP 1055/1</strain>
    </source>
</reference>
<dbReference type="AlphaFoldDB" id="A0A8J9X3A0"/>
<dbReference type="GO" id="GO:0016460">
    <property type="term" value="C:myosin II complex"/>
    <property type="evidence" value="ECO:0007669"/>
    <property type="project" value="TreeGrafter"/>
</dbReference>
<evidence type="ECO:0000256" key="2">
    <source>
        <dbReference type="ARBA" id="ARBA00020786"/>
    </source>
</evidence>
<proteinExistence type="inferred from homology"/>
<dbReference type="Gene3D" id="1.10.238.10">
    <property type="entry name" value="EF-hand"/>
    <property type="match status" value="2"/>
</dbReference>
<dbReference type="PANTHER" id="PTHR23048">
    <property type="entry name" value="MYOSIN LIGHT CHAIN 1, 3"/>
    <property type="match status" value="1"/>
</dbReference>
<name>A0A8J9X3A0_PHATR</name>
<dbReference type="InterPro" id="IPR011992">
    <property type="entry name" value="EF-hand-dom_pair"/>
</dbReference>
<dbReference type="PROSITE" id="PS00018">
    <property type="entry name" value="EF_HAND_1"/>
    <property type="match status" value="1"/>
</dbReference>
<dbReference type="FunFam" id="1.10.238.10:FF:000178">
    <property type="entry name" value="Calmodulin-2 A"/>
    <property type="match status" value="1"/>
</dbReference>
<dbReference type="SUPFAM" id="SSF47473">
    <property type="entry name" value="EF-hand"/>
    <property type="match status" value="1"/>
</dbReference>
<dbReference type="InterPro" id="IPR002048">
    <property type="entry name" value="EF_hand_dom"/>
</dbReference>
<dbReference type="PROSITE" id="PS50222">
    <property type="entry name" value="EF_HAND_2"/>
    <property type="match status" value="2"/>
</dbReference>
<accession>A0A8J9X3A0</accession>
<keyword evidence="3" id="KW-0677">Repeat</keyword>
<keyword evidence="4" id="KW-0106">Calcium</keyword>
<evidence type="ECO:0000256" key="1">
    <source>
        <dbReference type="ARBA" id="ARBA00005253"/>
    </source>
</evidence>
<dbReference type="CDD" id="cd00051">
    <property type="entry name" value="EFh"/>
    <property type="match status" value="1"/>
</dbReference>